<dbReference type="Proteomes" id="UP000270296">
    <property type="component" value="Unassembled WGS sequence"/>
</dbReference>
<feature type="domain" description="ZP" evidence="9">
    <location>
        <begin position="29"/>
        <end position="335"/>
    </location>
</feature>
<evidence type="ECO:0000256" key="4">
    <source>
        <dbReference type="ARBA" id="ARBA00022692"/>
    </source>
</evidence>
<dbReference type="InterPro" id="IPR057475">
    <property type="entry name" value="CUT_C"/>
</dbReference>
<accession>A0A183IT02</accession>
<dbReference type="PANTHER" id="PTHR22907:SF54">
    <property type="entry name" value="GH04558P"/>
    <property type="match status" value="1"/>
</dbReference>
<reference evidence="10 11" key="2">
    <citation type="submission" date="2018-11" db="EMBL/GenBank/DDBJ databases">
        <authorList>
            <consortium name="Pathogen Informatics"/>
        </authorList>
    </citation>
    <scope>NUCLEOTIDE SEQUENCE [LARGE SCALE GENOMIC DNA]</scope>
</reference>
<evidence type="ECO:0000256" key="3">
    <source>
        <dbReference type="ARBA" id="ARBA00022475"/>
    </source>
</evidence>
<evidence type="ECO:0000256" key="1">
    <source>
        <dbReference type="ARBA" id="ARBA00004251"/>
    </source>
</evidence>
<dbReference type="InterPro" id="IPR056953">
    <property type="entry name" value="CUT_N"/>
</dbReference>
<dbReference type="AlphaFoldDB" id="A0A183IT02"/>
<dbReference type="SMART" id="SM00241">
    <property type="entry name" value="ZP"/>
    <property type="match status" value="1"/>
</dbReference>
<dbReference type="InterPro" id="IPR001507">
    <property type="entry name" value="ZP_dom"/>
</dbReference>
<keyword evidence="3" id="KW-1003">Cell membrane</keyword>
<dbReference type="OrthoDB" id="6139674at2759"/>
<keyword evidence="11" id="KW-1185">Reference proteome</keyword>
<dbReference type="Pfam" id="PF25057">
    <property type="entry name" value="CUT_N"/>
    <property type="match status" value="2"/>
</dbReference>
<evidence type="ECO:0000313" key="10">
    <source>
        <dbReference type="EMBL" id="VDP10740.1"/>
    </source>
</evidence>
<gene>
    <name evidence="10" type="ORF">SBAD_LOCUS6749</name>
</gene>
<evidence type="ECO:0000256" key="7">
    <source>
        <dbReference type="ARBA" id="ARBA00023136"/>
    </source>
</evidence>
<sequence>MQLTVAQHSISQVLLRIINSMNVDVPTVHCGNNEIEVVFRTVKQFSGKIYVKGEYGNKTCSKSYETVTLKEPSHSWPASQKSLLDSSLSARPDSCPPCPPCQTDSPLQQTIQQENGYFANIIVKTGTCNMKRERSVRKFQAKLYNKTEYACFQLNPAGVVISFTAVVSFHRYFITKVDRAYRIRCFYVETDKTVTSMLSVNSSVPTKIQENVAAPKCFYSIRRNFPQGPLAKFVRVGEQVYQHWKCEASASDIFGILVHSCLVNDGHEQQVVVIDDKGCSLDRFLVGEISYTDELEAFVETTIFKFADRSALEFQCSISVCLRMNNGCDGITPPQCEKRSKTRRSPKQSNTITASANDWLISAQTIQVVDLDDKFSLDFLSSNDQPEKTESRLNKLKFEKGKGSKGYCFTVIGFGIVVSFSTFICTIIVILAAIIYATRKDMIIFDMN</sequence>
<evidence type="ECO:0000256" key="2">
    <source>
        <dbReference type="ARBA" id="ARBA00022460"/>
    </source>
</evidence>
<organism evidence="12">
    <name type="scientific">Soboliphyme baturini</name>
    <dbReference type="NCBI Taxonomy" id="241478"/>
    <lineage>
        <taxon>Eukaryota</taxon>
        <taxon>Metazoa</taxon>
        <taxon>Ecdysozoa</taxon>
        <taxon>Nematoda</taxon>
        <taxon>Enoplea</taxon>
        <taxon>Dorylaimia</taxon>
        <taxon>Dioctophymatida</taxon>
        <taxon>Dioctophymatoidea</taxon>
        <taxon>Soboliphymatidae</taxon>
        <taxon>Soboliphyme</taxon>
    </lineage>
</organism>
<evidence type="ECO:0000256" key="5">
    <source>
        <dbReference type="ARBA" id="ARBA00022729"/>
    </source>
</evidence>
<keyword evidence="2" id="KW-0193">Cuticle</keyword>
<dbReference type="Pfam" id="PF25301">
    <property type="entry name" value="CUT_C"/>
    <property type="match status" value="1"/>
</dbReference>
<dbReference type="GO" id="GO:0005886">
    <property type="term" value="C:plasma membrane"/>
    <property type="evidence" value="ECO:0007669"/>
    <property type="project" value="UniProtKB-SubCell"/>
</dbReference>
<keyword evidence="7 8" id="KW-0472">Membrane</keyword>
<dbReference type="WBParaSite" id="SBAD_0000701201-mRNA-1">
    <property type="protein sequence ID" value="SBAD_0000701201-mRNA-1"/>
    <property type="gene ID" value="SBAD_0000701201"/>
</dbReference>
<evidence type="ECO:0000313" key="12">
    <source>
        <dbReference type="WBParaSite" id="SBAD_0000701201-mRNA-1"/>
    </source>
</evidence>
<keyword evidence="4 8" id="KW-0812">Transmembrane</keyword>
<evidence type="ECO:0000313" key="11">
    <source>
        <dbReference type="Proteomes" id="UP000270296"/>
    </source>
</evidence>
<feature type="transmembrane region" description="Helical" evidence="8">
    <location>
        <begin position="411"/>
        <end position="437"/>
    </location>
</feature>
<dbReference type="PANTHER" id="PTHR22907">
    <property type="entry name" value="GH04558P"/>
    <property type="match status" value="1"/>
</dbReference>
<dbReference type="EMBL" id="UZAM01010016">
    <property type="protein sequence ID" value="VDP10740.1"/>
    <property type="molecule type" value="Genomic_DNA"/>
</dbReference>
<evidence type="ECO:0000256" key="6">
    <source>
        <dbReference type="ARBA" id="ARBA00022989"/>
    </source>
</evidence>
<dbReference type="InterPro" id="IPR051962">
    <property type="entry name" value="Cuticlin"/>
</dbReference>
<keyword evidence="6 8" id="KW-1133">Transmembrane helix</keyword>
<protein>
    <submittedName>
        <fullName evidence="12">ZP domain-containing protein</fullName>
    </submittedName>
</protein>
<reference evidence="12" key="1">
    <citation type="submission" date="2016-06" db="UniProtKB">
        <authorList>
            <consortium name="WormBaseParasite"/>
        </authorList>
    </citation>
    <scope>IDENTIFICATION</scope>
</reference>
<keyword evidence="5" id="KW-0732">Signal</keyword>
<dbReference type="GO" id="GO:0042302">
    <property type="term" value="F:structural constituent of cuticle"/>
    <property type="evidence" value="ECO:0007669"/>
    <property type="project" value="UniProtKB-KW"/>
</dbReference>
<evidence type="ECO:0000256" key="8">
    <source>
        <dbReference type="SAM" id="Phobius"/>
    </source>
</evidence>
<name>A0A183IT02_9BILA</name>
<comment type="subcellular location">
    <subcellularLocation>
        <location evidence="1">Cell membrane</location>
        <topology evidence="1">Single-pass type I membrane protein</topology>
    </subcellularLocation>
</comment>
<proteinExistence type="predicted"/>
<dbReference type="PROSITE" id="PS51034">
    <property type="entry name" value="ZP_2"/>
    <property type="match status" value="1"/>
</dbReference>
<evidence type="ECO:0000259" key="9">
    <source>
        <dbReference type="PROSITE" id="PS51034"/>
    </source>
</evidence>